<sequence length="471" mass="48637">MSPPTHALPRSRGRAFRLLTVAAALLVVVASWLTTRVSAAAAPPAPPGWSLAFSDDFSGAANTGVNRSNWLYDLGHGYPGGAGNWGTGEIENMTDSTANVYQDGAGHLAIKPIRDGAGNWTSGRIETQRTDFAAPAGGKLRVEASLQQPNVSGAAAAGYWPAFWMLGAAARPVGATNWPSIGEIDIMEDINGRSSEFSTLHCGTASGGPCNETTGIGSGERACGGCQTGFHTYAMEYDRSVSPEQIRWYLDGNNFFTVDSNRVDATTWNNATHHGFFIILNVAMGGGFPGAFGGGPTAATQSGVPMLVDYVAVYTSGGGGGGTTPPPPPPPSGGGSDAYSTIQAESFNAQGGTQTEACSDSGGGQDVAFIANGDWLQFNNVNFGSNAAHQFSARVASGAAGGVSGLVEVRLDSRSNAPIGSFSVANTGGWQSWRTVPANTSAVTGTHTVYLTFTSGQPADFVNVNWFTFGH</sequence>
<evidence type="ECO:0000313" key="6">
    <source>
        <dbReference type="EMBL" id="GII21899.1"/>
    </source>
</evidence>
<evidence type="ECO:0000256" key="1">
    <source>
        <dbReference type="ARBA" id="ARBA00006865"/>
    </source>
</evidence>
<accession>A0A8J3TBL6</accession>
<gene>
    <name evidence="6" type="ORF">Pme01_14960</name>
</gene>
<dbReference type="Pfam" id="PF26113">
    <property type="entry name" value="GH16_XgeA"/>
    <property type="match status" value="1"/>
</dbReference>
<proteinExistence type="inferred from homology"/>
<evidence type="ECO:0000256" key="2">
    <source>
        <dbReference type="ARBA" id="ARBA00022729"/>
    </source>
</evidence>
<dbReference type="GO" id="GO:0030246">
    <property type="term" value="F:carbohydrate binding"/>
    <property type="evidence" value="ECO:0007669"/>
    <property type="project" value="InterPro"/>
</dbReference>
<dbReference type="PROSITE" id="PS51762">
    <property type="entry name" value="GH16_2"/>
    <property type="match status" value="1"/>
</dbReference>
<evidence type="ECO:0000259" key="5">
    <source>
        <dbReference type="PROSITE" id="PS51762"/>
    </source>
</evidence>
<keyword evidence="2" id="KW-0732">Signal</keyword>
<dbReference type="CDD" id="cd02182">
    <property type="entry name" value="GH16_Strep_laminarinase_like"/>
    <property type="match status" value="1"/>
</dbReference>
<organism evidence="6 7">
    <name type="scientific">Planosporangium mesophilum</name>
    <dbReference type="NCBI Taxonomy" id="689768"/>
    <lineage>
        <taxon>Bacteria</taxon>
        <taxon>Bacillati</taxon>
        <taxon>Actinomycetota</taxon>
        <taxon>Actinomycetes</taxon>
        <taxon>Micromonosporales</taxon>
        <taxon>Micromonosporaceae</taxon>
        <taxon>Planosporangium</taxon>
    </lineage>
</organism>
<feature type="region of interest" description="Disordered" evidence="3">
    <location>
        <begin position="318"/>
        <end position="339"/>
    </location>
</feature>
<dbReference type="CDD" id="cd04084">
    <property type="entry name" value="CBM6_xylanase-like"/>
    <property type="match status" value="1"/>
</dbReference>
<comment type="caution">
    <text evidence="6">The sequence shown here is derived from an EMBL/GenBank/DDBJ whole genome shotgun (WGS) entry which is preliminary data.</text>
</comment>
<evidence type="ECO:0000256" key="3">
    <source>
        <dbReference type="SAM" id="MobiDB-lite"/>
    </source>
</evidence>
<comment type="similarity">
    <text evidence="1">Belongs to the glycosyl hydrolase 16 family.</text>
</comment>
<dbReference type="InterPro" id="IPR050546">
    <property type="entry name" value="Glycosyl_Hydrlase_16"/>
</dbReference>
<protein>
    <submittedName>
        <fullName evidence="6">Endo-1,3-beta-glucanase</fullName>
    </submittedName>
</protein>
<dbReference type="Pfam" id="PF03422">
    <property type="entry name" value="CBM_6"/>
    <property type="match status" value="1"/>
</dbReference>
<dbReference type="EMBL" id="BOON01000014">
    <property type="protein sequence ID" value="GII21899.1"/>
    <property type="molecule type" value="Genomic_DNA"/>
</dbReference>
<reference evidence="6" key="1">
    <citation type="submission" date="2021-01" db="EMBL/GenBank/DDBJ databases">
        <title>Whole genome shotgun sequence of Planosporangium mesophilum NBRC 109066.</title>
        <authorList>
            <person name="Komaki H."/>
            <person name="Tamura T."/>
        </authorList>
    </citation>
    <scope>NUCLEOTIDE SEQUENCE</scope>
    <source>
        <strain evidence="6">NBRC 109066</strain>
    </source>
</reference>
<dbReference type="InterPro" id="IPR013320">
    <property type="entry name" value="ConA-like_dom_sf"/>
</dbReference>
<dbReference type="PROSITE" id="PS51175">
    <property type="entry name" value="CBM6"/>
    <property type="match status" value="1"/>
</dbReference>
<dbReference type="SMART" id="SM00606">
    <property type="entry name" value="CBD_IV"/>
    <property type="match status" value="1"/>
</dbReference>
<dbReference type="GO" id="GO:0004553">
    <property type="term" value="F:hydrolase activity, hydrolyzing O-glycosyl compounds"/>
    <property type="evidence" value="ECO:0007669"/>
    <property type="project" value="InterPro"/>
</dbReference>
<dbReference type="InterPro" id="IPR000757">
    <property type="entry name" value="Beta-glucanase-like"/>
</dbReference>
<dbReference type="RefSeq" id="WP_168117294.1">
    <property type="nucleotide sequence ID" value="NZ_BOON01000014.1"/>
</dbReference>
<dbReference type="PANTHER" id="PTHR10963">
    <property type="entry name" value="GLYCOSYL HYDROLASE-RELATED"/>
    <property type="match status" value="1"/>
</dbReference>
<dbReference type="InterPro" id="IPR008979">
    <property type="entry name" value="Galactose-bd-like_sf"/>
</dbReference>
<feature type="domain" description="CBM6" evidence="4">
    <location>
        <begin position="340"/>
        <end position="470"/>
    </location>
</feature>
<dbReference type="Proteomes" id="UP000599074">
    <property type="component" value="Unassembled WGS sequence"/>
</dbReference>
<dbReference type="SUPFAM" id="SSF49785">
    <property type="entry name" value="Galactose-binding domain-like"/>
    <property type="match status" value="1"/>
</dbReference>
<feature type="domain" description="GH16" evidence="5">
    <location>
        <begin position="38"/>
        <end position="319"/>
    </location>
</feature>
<dbReference type="PANTHER" id="PTHR10963:SF55">
    <property type="entry name" value="GLYCOSIDE HYDROLASE FAMILY 16 PROTEIN"/>
    <property type="match status" value="1"/>
</dbReference>
<dbReference type="GO" id="GO:0005975">
    <property type="term" value="P:carbohydrate metabolic process"/>
    <property type="evidence" value="ECO:0007669"/>
    <property type="project" value="InterPro"/>
</dbReference>
<keyword evidence="7" id="KW-1185">Reference proteome</keyword>
<dbReference type="SUPFAM" id="SSF49899">
    <property type="entry name" value="Concanavalin A-like lectins/glucanases"/>
    <property type="match status" value="1"/>
</dbReference>
<dbReference type="InterPro" id="IPR006584">
    <property type="entry name" value="Cellulose-bd_IV"/>
</dbReference>
<dbReference type="AlphaFoldDB" id="A0A8J3TBL6"/>
<dbReference type="InterPro" id="IPR005084">
    <property type="entry name" value="CBM6"/>
</dbReference>
<evidence type="ECO:0000313" key="7">
    <source>
        <dbReference type="Proteomes" id="UP000599074"/>
    </source>
</evidence>
<dbReference type="Gene3D" id="2.60.120.260">
    <property type="entry name" value="Galactose-binding domain-like"/>
    <property type="match status" value="1"/>
</dbReference>
<name>A0A8J3TBL6_9ACTN</name>
<evidence type="ECO:0000259" key="4">
    <source>
        <dbReference type="PROSITE" id="PS51175"/>
    </source>
</evidence>
<dbReference type="Gene3D" id="2.60.120.200">
    <property type="match status" value="1"/>
</dbReference>